<reference evidence="3" key="1">
    <citation type="journal article" date="2006" name="J. Bacteriol.">
        <title>Pathogenomic sequence analysis of Bacillus cereus and Bacillus thuringiensis isolates closely related to Bacillus anthracis.</title>
        <authorList>
            <person name="Han C.S."/>
            <person name="Xie G."/>
            <person name="Challacombe J.F."/>
            <person name="Altherr M.R."/>
            <person name="Bhotika S.S."/>
            <person name="Brown N."/>
            <person name="Bruce D."/>
            <person name="Campbell C.S."/>
            <person name="Campbell M.L."/>
            <person name="Chen J."/>
            <person name="Chertkov O."/>
            <person name="Cleland C."/>
            <person name="Dimitrijevic M."/>
            <person name="Doggett N.A."/>
            <person name="Fawcett J.J."/>
            <person name="Glavina T."/>
            <person name="Goodwin L.A."/>
            <person name="Green L.D."/>
            <person name="Hill K.K."/>
            <person name="Hitchcock P."/>
            <person name="Jackson P.J."/>
            <person name="Keim P."/>
            <person name="Kewalramani A.R."/>
            <person name="Longmire J."/>
            <person name="Lucas S."/>
            <person name="Malfatti S."/>
            <person name="McMurry K."/>
            <person name="Meincke L.J."/>
            <person name="Misra M."/>
            <person name="Moseman B.L."/>
            <person name="Mundt M."/>
            <person name="Munk A.C."/>
            <person name="Okinaka R.T."/>
            <person name="Parson-Quintana B."/>
            <person name="Reilly L.P."/>
            <person name="Richardson P."/>
            <person name="Robinson D.L."/>
            <person name="Rubin E."/>
            <person name="Saunders E."/>
            <person name="Tapia R."/>
            <person name="Tesmer J.G."/>
            <person name="Thayer N."/>
            <person name="Thompson L.S."/>
            <person name="Tice H."/>
            <person name="Ticknor L.O."/>
            <person name="Wills P.L."/>
            <person name="Brettin T.S."/>
            <person name="Gilna P."/>
        </authorList>
    </citation>
    <scope>NUCLEOTIDE SEQUENCE [LARGE SCALE GENOMIC DNA]</scope>
    <source>
        <strain evidence="3">ZK / E33L</strain>
        <plasmid evidence="3">pE33L54</plasmid>
    </source>
</reference>
<feature type="transmembrane region" description="Helical" evidence="1">
    <location>
        <begin position="32"/>
        <end position="52"/>
    </location>
</feature>
<evidence type="ECO:0008006" key="4">
    <source>
        <dbReference type="Google" id="ProtNLM"/>
    </source>
</evidence>
<sequence length="158" mass="17982">MGGRLMSKLLKLYLFGRGTSVDEREQNTAFEIMANAGMLALFICFGAMLYDLILNKEITSLGILALIILLTTSFYIVMMMRIKKIYIRYTSNNKMLVRNSIFSGFIFFVVFTLLTYLPSGEAITMRDLTINSMGGVFFGLCIYGYSKYNSKKVEEDEL</sequence>
<keyword evidence="2" id="KW-0614">Plasmid</keyword>
<accession>Q4V0X9</accession>
<feature type="transmembrane region" description="Helical" evidence="1">
    <location>
        <begin position="99"/>
        <end position="116"/>
    </location>
</feature>
<name>Q4V0X9_BACCZ</name>
<gene>
    <name evidence="2" type="ordered locus">pE33L54_0022</name>
</gene>
<geneLocation type="plasmid" evidence="2 3">
    <name>pE33L54</name>
</geneLocation>
<dbReference type="Proteomes" id="UP000002612">
    <property type="component" value="Plasmid pE33L54"/>
</dbReference>
<feature type="transmembrane region" description="Helical" evidence="1">
    <location>
        <begin position="58"/>
        <end position="78"/>
    </location>
</feature>
<protein>
    <recommendedName>
        <fullName evidence="4">DUF3278 domain-containing protein</fullName>
    </recommendedName>
</protein>
<dbReference type="KEGG" id="bcz:pE33L54_0022"/>
<keyword evidence="1" id="KW-0472">Membrane</keyword>
<evidence type="ECO:0000313" key="2">
    <source>
        <dbReference type="EMBL" id="AAY60628.1"/>
    </source>
</evidence>
<dbReference type="AlphaFoldDB" id="Q4V0X9"/>
<keyword evidence="1" id="KW-1133">Transmembrane helix</keyword>
<feature type="transmembrane region" description="Helical" evidence="1">
    <location>
        <begin position="128"/>
        <end position="145"/>
    </location>
</feature>
<evidence type="ECO:0000256" key="1">
    <source>
        <dbReference type="SAM" id="Phobius"/>
    </source>
</evidence>
<organism evidence="2 3">
    <name type="scientific">Bacillus cereus (strain ZK / E33L)</name>
    <dbReference type="NCBI Taxonomy" id="288681"/>
    <lineage>
        <taxon>Bacteria</taxon>
        <taxon>Bacillati</taxon>
        <taxon>Bacillota</taxon>
        <taxon>Bacilli</taxon>
        <taxon>Bacillales</taxon>
        <taxon>Bacillaceae</taxon>
        <taxon>Bacillus</taxon>
        <taxon>Bacillus cereus group</taxon>
    </lineage>
</organism>
<evidence type="ECO:0000313" key="3">
    <source>
        <dbReference type="Proteomes" id="UP000002612"/>
    </source>
</evidence>
<dbReference type="EMBL" id="CP000042">
    <property type="protein sequence ID" value="AAY60628.1"/>
    <property type="molecule type" value="Genomic_DNA"/>
</dbReference>
<keyword evidence="1" id="KW-0812">Transmembrane</keyword>
<proteinExistence type="predicted"/>